<dbReference type="EMBL" id="FNAK01000002">
    <property type="protein sequence ID" value="SDD66430.1"/>
    <property type="molecule type" value="Genomic_DNA"/>
</dbReference>
<dbReference type="PANTHER" id="PTHR43464">
    <property type="entry name" value="METHYLTRANSFERASE"/>
    <property type="match status" value="1"/>
</dbReference>
<keyword evidence="2" id="KW-0808">Transferase</keyword>
<dbReference type="SUPFAM" id="SSF53335">
    <property type="entry name" value="S-adenosyl-L-methionine-dependent methyltransferases"/>
    <property type="match status" value="1"/>
</dbReference>
<dbReference type="OrthoDB" id="9795634at2"/>
<sequence>MAIYSSVLAGRSLNLSFRKSNQEAAVPNIVEHEKGESQAFVPALRYKWATGIYDLVIEYFTRGRALRRLSVDAIAPAAGEAILDLGCGTGELSLALAQTEPKSSITGYDIDPEILEIARNKMGLQGEVSAVTFREVNVTDAASFPQQDIGRFDCVASSLMFHHLTHDQKQQALKSVQALLNPGGRFVLIDWGPGANMFLRAAFWQVRLLDGLAVTLDNARGNLPNMLEEAGFSQIDATPLLDTMFGTVWCYQGKLRSLYDSE</sequence>
<proteinExistence type="predicted"/>
<dbReference type="GO" id="GO:0010420">
    <property type="term" value="F:polyprenyldihydroxybenzoate methyltransferase activity"/>
    <property type="evidence" value="ECO:0007669"/>
    <property type="project" value="TreeGrafter"/>
</dbReference>
<organism evidence="2 3">
    <name type="scientific">Kordiimonas lacus</name>
    <dbReference type="NCBI Taxonomy" id="637679"/>
    <lineage>
        <taxon>Bacteria</taxon>
        <taxon>Pseudomonadati</taxon>
        <taxon>Pseudomonadota</taxon>
        <taxon>Alphaproteobacteria</taxon>
        <taxon>Kordiimonadales</taxon>
        <taxon>Kordiimonadaceae</taxon>
        <taxon>Kordiimonas</taxon>
    </lineage>
</organism>
<accession>A0A1G6WKE3</accession>
<keyword evidence="2" id="KW-0489">Methyltransferase</keyword>
<dbReference type="STRING" id="637679.GCA_001550055_02859"/>
<evidence type="ECO:0000259" key="1">
    <source>
        <dbReference type="Pfam" id="PF13649"/>
    </source>
</evidence>
<dbReference type="AlphaFoldDB" id="A0A1G6WKE3"/>
<evidence type="ECO:0000313" key="2">
    <source>
        <dbReference type="EMBL" id="SDD66430.1"/>
    </source>
</evidence>
<dbReference type="InterPro" id="IPR041698">
    <property type="entry name" value="Methyltransf_25"/>
</dbReference>
<keyword evidence="2" id="KW-0830">Ubiquinone</keyword>
<dbReference type="InterPro" id="IPR029063">
    <property type="entry name" value="SAM-dependent_MTases_sf"/>
</dbReference>
<dbReference type="GO" id="GO:0032259">
    <property type="term" value="P:methylation"/>
    <property type="evidence" value="ECO:0007669"/>
    <property type="project" value="UniProtKB-KW"/>
</dbReference>
<feature type="domain" description="Methyltransferase" evidence="1">
    <location>
        <begin position="82"/>
        <end position="184"/>
    </location>
</feature>
<reference evidence="2 3" key="1">
    <citation type="submission" date="2016-10" db="EMBL/GenBank/DDBJ databases">
        <authorList>
            <person name="de Groot N.N."/>
        </authorList>
    </citation>
    <scope>NUCLEOTIDE SEQUENCE [LARGE SCALE GENOMIC DNA]</scope>
    <source>
        <strain evidence="2 3">CGMCC 1.9109</strain>
    </source>
</reference>
<dbReference type="Proteomes" id="UP000183685">
    <property type="component" value="Unassembled WGS sequence"/>
</dbReference>
<name>A0A1G6WKE3_9PROT</name>
<keyword evidence="3" id="KW-1185">Reference proteome</keyword>
<dbReference type="RefSeq" id="WP_082714614.1">
    <property type="nucleotide sequence ID" value="NZ_FNAK01000002.1"/>
</dbReference>
<dbReference type="CDD" id="cd02440">
    <property type="entry name" value="AdoMet_MTases"/>
    <property type="match status" value="1"/>
</dbReference>
<dbReference type="Pfam" id="PF13649">
    <property type="entry name" value="Methyltransf_25"/>
    <property type="match status" value="1"/>
</dbReference>
<dbReference type="Gene3D" id="3.40.50.150">
    <property type="entry name" value="Vaccinia Virus protein VP39"/>
    <property type="match status" value="1"/>
</dbReference>
<gene>
    <name evidence="2" type="ORF">SAMN04488071_1143</name>
</gene>
<dbReference type="PANTHER" id="PTHR43464:SF23">
    <property type="entry name" value="JUVENILE HORMONE ACID O-METHYLTRANSFERASE"/>
    <property type="match status" value="1"/>
</dbReference>
<protein>
    <submittedName>
        <fullName evidence="2">Ubiquinone/menaquinone biosynthesis C-methylase UbiE</fullName>
    </submittedName>
</protein>
<evidence type="ECO:0000313" key="3">
    <source>
        <dbReference type="Proteomes" id="UP000183685"/>
    </source>
</evidence>